<dbReference type="AlphaFoldDB" id="A0A392UX78"/>
<dbReference type="EMBL" id="LXQA010977645">
    <property type="protein sequence ID" value="MCI79609.1"/>
    <property type="molecule type" value="Genomic_DNA"/>
</dbReference>
<protein>
    <submittedName>
        <fullName evidence="1">Uncharacterized protein</fullName>
    </submittedName>
</protein>
<keyword evidence="2" id="KW-1185">Reference proteome</keyword>
<proteinExistence type="predicted"/>
<reference evidence="1 2" key="1">
    <citation type="journal article" date="2018" name="Front. Plant Sci.">
        <title>Red Clover (Trifolium pratense) and Zigzag Clover (T. medium) - A Picture of Genomic Similarities and Differences.</title>
        <authorList>
            <person name="Dluhosova J."/>
            <person name="Istvanek J."/>
            <person name="Nedelnik J."/>
            <person name="Repkova J."/>
        </authorList>
    </citation>
    <scope>NUCLEOTIDE SEQUENCE [LARGE SCALE GENOMIC DNA]</scope>
    <source>
        <strain evidence="2">cv. 10/8</strain>
        <tissue evidence="1">Leaf</tissue>
    </source>
</reference>
<organism evidence="1 2">
    <name type="scientific">Trifolium medium</name>
    <dbReference type="NCBI Taxonomy" id="97028"/>
    <lineage>
        <taxon>Eukaryota</taxon>
        <taxon>Viridiplantae</taxon>
        <taxon>Streptophyta</taxon>
        <taxon>Embryophyta</taxon>
        <taxon>Tracheophyta</taxon>
        <taxon>Spermatophyta</taxon>
        <taxon>Magnoliopsida</taxon>
        <taxon>eudicotyledons</taxon>
        <taxon>Gunneridae</taxon>
        <taxon>Pentapetalae</taxon>
        <taxon>rosids</taxon>
        <taxon>fabids</taxon>
        <taxon>Fabales</taxon>
        <taxon>Fabaceae</taxon>
        <taxon>Papilionoideae</taxon>
        <taxon>50 kb inversion clade</taxon>
        <taxon>NPAAA clade</taxon>
        <taxon>Hologalegina</taxon>
        <taxon>IRL clade</taxon>
        <taxon>Trifolieae</taxon>
        <taxon>Trifolium</taxon>
    </lineage>
</organism>
<accession>A0A392UX78</accession>
<name>A0A392UX78_9FABA</name>
<evidence type="ECO:0000313" key="2">
    <source>
        <dbReference type="Proteomes" id="UP000265520"/>
    </source>
</evidence>
<sequence length="50" mass="5258">MPGDNLHPRIPDGGGMVFCDDSATGVPFVASVPAADYPVLCFLCLHIPFP</sequence>
<evidence type="ECO:0000313" key="1">
    <source>
        <dbReference type="EMBL" id="MCI79609.1"/>
    </source>
</evidence>
<comment type="caution">
    <text evidence="1">The sequence shown here is derived from an EMBL/GenBank/DDBJ whole genome shotgun (WGS) entry which is preliminary data.</text>
</comment>
<dbReference type="Proteomes" id="UP000265520">
    <property type="component" value="Unassembled WGS sequence"/>
</dbReference>